<dbReference type="GO" id="GO:0051301">
    <property type="term" value="P:cell division"/>
    <property type="evidence" value="ECO:0007669"/>
    <property type="project" value="UniProtKB-KW"/>
</dbReference>
<keyword evidence="2" id="KW-0131">Cell cycle</keyword>
<organism evidence="2 3">
    <name type="scientific">Alcaligenes xylosoxydans xylosoxydans</name>
    <name type="common">Achromobacter xylosoxidans</name>
    <dbReference type="NCBI Taxonomy" id="85698"/>
    <lineage>
        <taxon>Bacteria</taxon>
        <taxon>Pseudomonadati</taxon>
        <taxon>Pseudomonadota</taxon>
        <taxon>Betaproteobacteria</taxon>
        <taxon>Burkholderiales</taxon>
        <taxon>Alcaligenaceae</taxon>
        <taxon>Achromobacter</taxon>
    </lineage>
</organism>
<dbReference type="AlphaFoldDB" id="A0A424W3C9"/>
<name>A0A424W3C9_ALCXX</name>
<accession>A0A424W3C9</accession>
<feature type="region of interest" description="Disordered" evidence="1">
    <location>
        <begin position="1"/>
        <end position="27"/>
    </location>
</feature>
<comment type="caution">
    <text evidence="2">The sequence shown here is derived from an EMBL/GenBank/DDBJ whole genome shotgun (WGS) entry which is preliminary data.</text>
</comment>
<dbReference type="Proteomes" id="UP000285324">
    <property type="component" value="Unassembled WGS sequence"/>
</dbReference>
<sequence length="27" mass="2721">TPARASAPAARPAATPPKPANQANTRH</sequence>
<evidence type="ECO:0000313" key="2">
    <source>
        <dbReference type="EMBL" id="RPJ87769.1"/>
    </source>
</evidence>
<reference evidence="2 3" key="1">
    <citation type="submission" date="2018-08" db="EMBL/GenBank/DDBJ databases">
        <title>Achromobacter xylosoxidans Genome sequencing and assembly.</title>
        <authorList>
            <person name="Wang R."/>
            <person name="Rensing C."/>
            <person name="Li Y."/>
        </authorList>
    </citation>
    <scope>NUCLEOTIDE SEQUENCE [LARGE SCALE GENOMIC DNA]</scope>
    <source>
        <strain evidence="2 3">GD003A</strain>
    </source>
</reference>
<proteinExistence type="predicted"/>
<keyword evidence="2" id="KW-0132">Cell division</keyword>
<dbReference type="EMBL" id="QVXO01000105">
    <property type="protein sequence ID" value="RPJ87769.1"/>
    <property type="molecule type" value="Genomic_DNA"/>
</dbReference>
<feature type="non-terminal residue" evidence="2">
    <location>
        <position position="1"/>
    </location>
</feature>
<feature type="compositionally biased region" description="Low complexity" evidence="1">
    <location>
        <begin position="1"/>
        <end position="13"/>
    </location>
</feature>
<protein>
    <submittedName>
        <fullName evidence="2">Cell division protein FtsB</fullName>
    </submittedName>
</protein>
<evidence type="ECO:0000256" key="1">
    <source>
        <dbReference type="SAM" id="MobiDB-lite"/>
    </source>
</evidence>
<gene>
    <name evidence="2" type="ORF">DY367_31230</name>
</gene>
<evidence type="ECO:0000313" key="3">
    <source>
        <dbReference type="Proteomes" id="UP000285324"/>
    </source>
</evidence>